<evidence type="ECO:0000313" key="3">
    <source>
        <dbReference type="EMBL" id="MDL4936715.1"/>
    </source>
</evidence>
<dbReference type="AlphaFoldDB" id="A0ABD4ZVI9"/>
<evidence type="ECO:0000256" key="1">
    <source>
        <dbReference type="SAM" id="Phobius"/>
    </source>
</evidence>
<comment type="caution">
    <text evidence="3">The sequence shown here is derived from an EMBL/GenBank/DDBJ whole genome shotgun (WGS) entry which is preliminary data.</text>
</comment>
<dbReference type="RefSeq" id="WP_103300903.1">
    <property type="nucleotide sequence ID" value="NZ_BSYC01000002.1"/>
</dbReference>
<keyword evidence="1" id="KW-0812">Transmembrane</keyword>
<feature type="transmembrane region" description="Helical" evidence="1">
    <location>
        <begin position="382"/>
        <end position="405"/>
    </location>
</feature>
<gene>
    <name evidence="2" type="ORF">HWH42_00140</name>
    <name evidence="3" type="ORF">QRX88_13390</name>
</gene>
<sequence length="493" mass="57927">MVENSELRRIQEILSKNENFFLNETKNNITFQEQFNICDIDDSFTNELPNIEYISMKFFHVETDDQILGAHLTEDIRQLNKGIYKDRETPIYSIITIDKNLFKNSSFDENFLFYFSLKVFVNQVSRLSWQDANKKLTVFILKSDVVNFNTDFIKIINYDPNANNQSEAISSNVKNRFEEFNSIYSSIYDEKKLKDYFEYPLTWAGKVDEGFPNIIKKRMVECFFTIICNKILGSNRYLIRGQKTVTIEINDEIIPFKSIQIICELFDFLLDVDKHHDKLSLLRNTLTVYLNSYSDTKNFISESPEIIKSLKYNFELYIQEKVRMFLDQKNKLLQEYISTTKKIEDMTSGLVAQMRTVALSLLGTIFISLLGDIAKSKSYAILNLALISYALYFVINIVLIGIQMFQKNALLSSLENYTKELGVIGEQNDNNLSYSSLKVKYLKKSVNIYTFYWCLILFILVLLTLLFLLFYLSLRFNYFPELKEMIKFIIGYY</sequence>
<accession>A0ABD4ZVI9</accession>
<protein>
    <submittedName>
        <fullName evidence="3">Uncharacterized protein</fullName>
    </submittedName>
</protein>
<dbReference type="Proteomes" id="UP000571857">
    <property type="component" value="Unassembled WGS sequence"/>
</dbReference>
<evidence type="ECO:0000313" key="4">
    <source>
        <dbReference type="Proteomes" id="UP000571857"/>
    </source>
</evidence>
<evidence type="ECO:0000313" key="2">
    <source>
        <dbReference type="EMBL" id="MBA0971014.1"/>
    </source>
</evidence>
<name>A0ABD4ZVI9_ENTGA</name>
<keyword evidence="1" id="KW-1133">Transmembrane helix</keyword>
<proteinExistence type="predicted"/>
<dbReference type="EMBL" id="JABXJK010000004">
    <property type="protein sequence ID" value="MBA0971014.1"/>
    <property type="molecule type" value="Genomic_DNA"/>
</dbReference>
<dbReference type="EMBL" id="JASUBT010000010">
    <property type="protein sequence ID" value="MDL4936715.1"/>
    <property type="molecule type" value="Genomic_DNA"/>
</dbReference>
<feature type="transmembrane region" description="Helical" evidence="1">
    <location>
        <begin position="450"/>
        <end position="474"/>
    </location>
</feature>
<evidence type="ECO:0000313" key="5">
    <source>
        <dbReference type="Proteomes" id="UP001241571"/>
    </source>
</evidence>
<reference evidence="2 4" key="1">
    <citation type="submission" date="2020-06" db="EMBL/GenBank/DDBJ databases">
        <title>Crossreactivity between MHC class I-restricted antigens from cancer cells and an enterococcal bacteriophage.</title>
        <authorList>
            <person name="Fluckiger A."/>
            <person name="Daillere R."/>
            <person name="Sassi M."/>
            <person name="Cattoir V."/>
            <person name="Kroemer G."/>
            <person name="Zitvogel L."/>
        </authorList>
    </citation>
    <scope>NUCLEOTIDE SEQUENCE [LARGE SCALE GENOMIC DNA]</scope>
    <source>
        <strain evidence="2 4">EG4</strain>
    </source>
</reference>
<keyword evidence="1" id="KW-0472">Membrane</keyword>
<feature type="transmembrane region" description="Helical" evidence="1">
    <location>
        <begin position="350"/>
        <end position="370"/>
    </location>
</feature>
<organism evidence="3 5">
    <name type="scientific">Enterococcus gallinarum</name>
    <dbReference type="NCBI Taxonomy" id="1353"/>
    <lineage>
        <taxon>Bacteria</taxon>
        <taxon>Bacillati</taxon>
        <taxon>Bacillota</taxon>
        <taxon>Bacilli</taxon>
        <taxon>Lactobacillales</taxon>
        <taxon>Enterococcaceae</taxon>
        <taxon>Enterococcus</taxon>
    </lineage>
</organism>
<dbReference type="Proteomes" id="UP001241571">
    <property type="component" value="Unassembled WGS sequence"/>
</dbReference>
<reference evidence="3 5" key="2">
    <citation type="submission" date="2023-06" db="EMBL/GenBank/DDBJ databases">
        <title>Acute promotion of culturable opportunistic pathogens and persistent increase of antibiotic resistance following antibiotic exposure in mouse gut microbiota.</title>
        <authorList>
            <person name="Li L."/>
            <person name="Wang B."/>
            <person name="Sun Y."/>
            <person name="Wang M."/>
            <person name="Xu H."/>
        </authorList>
    </citation>
    <scope>NUCLEOTIDE SEQUENCE [LARGE SCALE GENOMIC DNA]</scope>
    <source>
        <strain evidence="3 5">CRI2_2</strain>
    </source>
</reference>